<dbReference type="Proteomes" id="UP000244817">
    <property type="component" value="Unassembled WGS sequence"/>
</dbReference>
<accession>A0A2T7FWY7</accession>
<sequence length="76" mass="8666">MRFTLNHERRAPMMAPIKVVAGKEERLMGADDGEPMTEEQAVRLRVLCEQQDLEFDGNLTRAEAEARIHALEEAQD</sequence>
<dbReference type="EMBL" id="QCYG01000005">
    <property type="protein sequence ID" value="PVA06677.1"/>
    <property type="molecule type" value="Genomic_DNA"/>
</dbReference>
<organism evidence="1 2">
    <name type="scientific">Thalassorhabdomicrobium marinisediminis</name>
    <dbReference type="NCBI Taxonomy" id="2170577"/>
    <lineage>
        <taxon>Bacteria</taxon>
        <taxon>Pseudomonadati</taxon>
        <taxon>Pseudomonadota</taxon>
        <taxon>Alphaproteobacteria</taxon>
        <taxon>Rhodobacterales</taxon>
        <taxon>Paracoccaceae</taxon>
        <taxon>Thalassorhabdomicrobium</taxon>
    </lineage>
</organism>
<gene>
    <name evidence="1" type="ORF">DC363_09100</name>
</gene>
<dbReference type="AlphaFoldDB" id="A0A2T7FWY7"/>
<keyword evidence="2" id="KW-1185">Reference proteome</keyword>
<name>A0A2T7FWY7_9RHOB</name>
<evidence type="ECO:0008006" key="3">
    <source>
        <dbReference type="Google" id="ProtNLM"/>
    </source>
</evidence>
<proteinExistence type="predicted"/>
<evidence type="ECO:0000313" key="1">
    <source>
        <dbReference type="EMBL" id="PVA06677.1"/>
    </source>
</evidence>
<evidence type="ECO:0000313" key="2">
    <source>
        <dbReference type="Proteomes" id="UP000244817"/>
    </source>
</evidence>
<comment type="caution">
    <text evidence="1">The sequence shown here is derived from an EMBL/GenBank/DDBJ whole genome shotgun (WGS) entry which is preliminary data.</text>
</comment>
<reference evidence="1 2" key="1">
    <citation type="submission" date="2018-04" db="EMBL/GenBank/DDBJ databases">
        <title>Pelagivirga bohaiensis gen. nov., sp. nov., a bacterium isolated from the Bohai Sea.</title>
        <authorList>
            <person name="Ji X."/>
        </authorList>
    </citation>
    <scope>NUCLEOTIDE SEQUENCE [LARGE SCALE GENOMIC DNA]</scope>
    <source>
        <strain evidence="1 2">BH-SD16</strain>
    </source>
</reference>
<protein>
    <recommendedName>
        <fullName evidence="3">DUF3072 domain-containing protein</fullName>
    </recommendedName>
</protein>